<gene>
    <name evidence="4" type="ORF">PARE0329_LOCUS441</name>
</gene>
<feature type="region of interest" description="Disordered" evidence="1">
    <location>
        <begin position="165"/>
        <end position="224"/>
    </location>
</feature>
<proteinExistence type="predicted"/>
<evidence type="ECO:0000313" key="4">
    <source>
        <dbReference type="EMBL" id="CAD8343806.1"/>
    </source>
</evidence>
<keyword evidence="2" id="KW-0472">Membrane</keyword>
<accession>A0A7S0F7T6</accession>
<evidence type="ECO:0000256" key="3">
    <source>
        <dbReference type="SAM" id="SignalP"/>
    </source>
</evidence>
<dbReference type="EMBL" id="HBEH01000637">
    <property type="protein sequence ID" value="CAD8343806.1"/>
    <property type="molecule type" value="Transcribed_RNA"/>
</dbReference>
<reference evidence="4" key="1">
    <citation type="submission" date="2021-01" db="EMBL/GenBank/DDBJ databases">
        <authorList>
            <person name="Corre E."/>
            <person name="Pelletier E."/>
            <person name="Niang G."/>
            <person name="Scheremetjew M."/>
            <person name="Finn R."/>
            <person name="Kale V."/>
            <person name="Holt S."/>
            <person name="Cochrane G."/>
            <person name="Meng A."/>
            <person name="Brown T."/>
            <person name="Cohen L."/>
        </authorList>
    </citation>
    <scope>NUCLEOTIDE SEQUENCE</scope>
    <source>
        <strain evidence="4">B593</strain>
    </source>
</reference>
<keyword evidence="2" id="KW-1133">Transmembrane helix</keyword>
<feature type="compositionally biased region" description="Basic and acidic residues" evidence="1">
    <location>
        <begin position="186"/>
        <end position="195"/>
    </location>
</feature>
<organism evidence="4">
    <name type="scientific">Pseudo-nitzschia arenysensis</name>
    <dbReference type="NCBI Taxonomy" id="697910"/>
    <lineage>
        <taxon>Eukaryota</taxon>
        <taxon>Sar</taxon>
        <taxon>Stramenopiles</taxon>
        <taxon>Ochrophyta</taxon>
        <taxon>Bacillariophyta</taxon>
        <taxon>Bacillariophyceae</taxon>
        <taxon>Bacillariophycidae</taxon>
        <taxon>Bacillariales</taxon>
        <taxon>Bacillariaceae</taxon>
        <taxon>Pseudo-nitzschia</taxon>
    </lineage>
</organism>
<dbReference type="AlphaFoldDB" id="A0A7S0F7T6"/>
<feature type="compositionally biased region" description="Basic and acidic residues" evidence="1">
    <location>
        <begin position="202"/>
        <end position="219"/>
    </location>
</feature>
<evidence type="ECO:0000256" key="2">
    <source>
        <dbReference type="SAM" id="Phobius"/>
    </source>
</evidence>
<evidence type="ECO:0000256" key="1">
    <source>
        <dbReference type="SAM" id="MobiDB-lite"/>
    </source>
</evidence>
<name>A0A7S0F7T6_9STRA</name>
<feature type="transmembrane region" description="Helical" evidence="2">
    <location>
        <begin position="228"/>
        <end position="246"/>
    </location>
</feature>
<keyword evidence="2" id="KW-0812">Transmembrane</keyword>
<feature type="signal peptide" evidence="3">
    <location>
        <begin position="1"/>
        <end position="37"/>
    </location>
</feature>
<sequence length="321" mass="36466">MSVISKQNSLVGRTRSALLVFLVTLLSLALQNSVVDAIIITQREKVCLEETGKLFQTGGVELLAAKNEFQIAIDMDMTSSEKMYAKYPQDRLRTYETYCAKFGGSMHVIYIDFFDCIMKGSQTDVELTLKNFANCMATVPECEHFNQEHILQEAWDELGLHCELEEEEQKTDPPKSDDERNDMDDDFTKKEKEAAAEGEDDAEKKEENSEYVPKEDQGKGGKRKKKGGFMKFVLFMSLCGVGYFVYDRNRRGLPIELPYAISSRLPFGGSAPSRFSRRPQTGFVSDYHMIVGEEENTLQFSTNLPEQQQQQQGLQFSTNLP</sequence>
<keyword evidence="3" id="KW-0732">Signal</keyword>
<protein>
    <submittedName>
        <fullName evidence="4">Uncharacterized protein</fullName>
    </submittedName>
</protein>
<feature type="chain" id="PRO_5030705470" evidence="3">
    <location>
        <begin position="38"/>
        <end position="321"/>
    </location>
</feature>